<accession>A0A9P4MIX9</accession>
<dbReference type="AlphaFoldDB" id="A0A9P4MIX9"/>
<feature type="compositionally biased region" description="Low complexity" evidence="10">
    <location>
        <begin position="148"/>
        <end position="158"/>
    </location>
</feature>
<keyword evidence="11" id="KW-0812">Transmembrane</keyword>
<comment type="subcellular location">
    <subcellularLocation>
        <location evidence="1">Membrane</location>
        <topology evidence="1">Lipid-anchor</topology>
        <topology evidence="1">GPI-anchor</topology>
    </subcellularLocation>
    <subcellularLocation>
        <location evidence="2">Secreted</location>
    </subcellularLocation>
</comment>
<feature type="disulfide bond" evidence="9">
    <location>
        <begin position="91"/>
        <end position="124"/>
    </location>
</feature>
<evidence type="ECO:0000313" key="13">
    <source>
        <dbReference type="EMBL" id="KAF2149231.1"/>
    </source>
</evidence>
<evidence type="ECO:0000256" key="3">
    <source>
        <dbReference type="ARBA" id="ARBA00010031"/>
    </source>
</evidence>
<name>A0A9P4MIX9_9PEZI</name>
<keyword evidence="14" id="KW-1185">Reference proteome</keyword>
<comment type="caution">
    <text evidence="9">Lacks conserved residue(s) required for the propagation of feature annotation.</text>
</comment>
<keyword evidence="7 9" id="KW-1015">Disulfide bond</keyword>
<dbReference type="OrthoDB" id="3065412at2759"/>
<comment type="caution">
    <text evidence="13">The sequence shown here is derived from an EMBL/GenBank/DDBJ whole genome shotgun (WGS) entry which is preliminary data.</text>
</comment>
<sequence length="171" mass="18164">MFELSRSAFRSTSCLTQLNARTIVPMVRLLNVFLLSFAFYSLSGIASPFSIFTRQAQDTGYSTCAKRCFDPGVNASNCPFDTSGTRNACLCESDTFLTNFMVCTFHTCGGSELATAAHLAMENCLSTNTPSIYNDSQLVSIGQGGGASSTSTASSPTGECKSASPSHYESC</sequence>
<keyword evidence="5" id="KW-0336">GPI-anchor</keyword>
<evidence type="ECO:0000256" key="2">
    <source>
        <dbReference type="ARBA" id="ARBA00004613"/>
    </source>
</evidence>
<feature type="region of interest" description="Disordered" evidence="10">
    <location>
        <begin position="144"/>
        <end position="171"/>
    </location>
</feature>
<keyword evidence="6" id="KW-0732">Signal</keyword>
<evidence type="ECO:0000256" key="6">
    <source>
        <dbReference type="ARBA" id="ARBA00022729"/>
    </source>
</evidence>
<dbReference type="PROSITE" id="PS52012">
    <property type="entry name" value="CFEM"/>
    <property type="match status" value="1"/>
</dbReference>
<keyword evidence="11" id="KW-1133">Transmembrane helix</keyword>
<evidence type="ECO:0000256" key="10">
    <source>
        <dbReference type="SAM" id="MobiDB-lite"/>
    </source>
</evidence>
<dbReference type="GO" id="GO:0005576">
    <property type="term" value="C:extracellular region"/>
    <property type="evidence" value="ECO:0007669"/>
    <property type="project" value="UniProtKB-SubCell"/>
</dbReference>
<protein>
    <recommendedName>
        <fullName evidence="12">CFEM domain-containing protein</fullName>
    </recommendedName>
</protein>
<evidence type="ECO:0000313" key="14">
    <source>
        <dbReference type="Proteomes" id="UP000799439"/>
    </source>
</evidence>
<keyword evidence="8" id="KW-0449">Lipoprotein</keyword>
<evidence type="ECO:0000256" key="11">
    <source>
        <dbReference type="SAM" id="Phobius"/>
    </source>
</evidence>
<evidence type="ECO:0000256" key="8">
    <source>
        <dbReference type="ARBA" id="ARBA00023288"/>
    </source>
</evidence>
<comment type="similarity">
    <text evidence="3">Belongs to the RBT5 family.</text>
</comment>
<feature type="domain" description="CFEM" evidence="12">
    <location>
        <begin position="35"/>
        <end position="151"/>
    </location>
</feature>
<evidence type="ECO:0000259" key="12">
    <source>
        <dbReference type="PROSITE" id="PS52012"/>
    </source>
</evidence>
<dbReference type="Proteomes" id="UP000799439">
    <property type="component" value="Unassembled WGS sequence"/>
</dbReference>
<evidence type="ECO:0000256" key="4">
    <source>
        <dbReference type="ARBA" id="ARBA00022525"/>
    </source>
</evidence>
<dbReference type="EMBL" id="ML996091">
    <property type="protein sequence ID" value="KAF2149231.1"/>
    <property type="molecule type" value="Genomic_DNA"/>
</dbReference>
<evidence type="ECO:0000256" key="5">
    <source>
        <dbReference type="ARBA" id="ARBA00022622"/>
    </source>
</evidence>
<gene>
    <name evidence="13" type="ORF">K461DRAFT_43033</name>
</gene>
<dbReference type="InterPro" id="IPR008427">
    <property type="entry name" value="Extracellular_membr_CFEM_dom"/>
</dbReference>
<dbReference type="Pfam" id="PF05730">
    <property type="entry name" value="CFEM"/>
    <property type="match status" value="1"/>
</dbReference>
<evidence type="ECO:0000256" key="1">
    <source>
        <dbReference type="ARBA" id="ARBA00004589"/>
    </source>
</evidence>
<evidence type="ECO:0000256" key="7">
    <source>
        <dbReference type="ARBA" id="ARBA00023157"/>
    </source>
</evidence>
<keyword evidence="5" id="KW-0325">Glycoprotein</keyword>
<feature type="transmembrane region" description="Helical" evidence="11">
    <location>
        <begin position="29"/>
        <end position="52"/>
    </location>
</feature>
<proteinExistence type="inferred from homology"/>
<keyword evidence="4" id="KW-0964">Secreted</keyword>
<reference evidence="13" key="1">
    <citation type="journal article" date="2020" name="Stud. Mycol.">
        <title>101 Dothideomycetes genomes: a test case for predicting lifestyles and emergence of pathogens.</title>
        <authorList>
            <person name="Haridas S."/>
            <person name="Albert R."/>
            <person name="Binder M."/>
            <person name="Bloem J."/>
            <person name="Labutti K."/>
            <person name="Salamov A."/>
            <person name="Andreopoulos B."/>
            <person name="Baker S."/>
            <person name="Barry K."/>
            <person name="Bills G."/>
            <person name="Bluhm B."/>
            <person name="Cannon C."/>
            <person name="Castanera R."/>
            <person name="Culley D."/>
            <person name="Daum C."/>
            <person name="Ezra D."/>
            <person name="Gonzalez J."/>
            <person name="Henrissat B."/>
            <person name="Kuo A."/>
            <person name="Liang C."/>
            <person name="Lipzen A."/>
            <person name="Lutzoni F."/>
            <person name="Magnuson J."/>
            <person name="Mondo S."/>
            <person name="Nolan M."/>
            <person name="Ohm R."/>
            <person name="Pangilinan J."/>
            <person name="Park H.-J."/>
            <person name="Ramirez L."/>
            <person name="Alfaro M."/>
            <person name="Sun H."/>
            <person name="Tritt A."/>
            <person name="Yoshinaga Y."/>
            <person name="Zwiers L.-H."/>
            <person name="Turgeon B."/>
            <person name="Goodwin S."/>
            <person name="Spatafora J."/>
            <person name="Crous P."/>
            <person name="Grigoriev I."/>
        </authorList>
    </citation>
    <scope>NUCLEOTIDE SEQUENCE</scope>
    <source>
        <strain evidence="13">CBS 260.36</strain>
    </source>
</reference>
<keyword evidence="11" id="KW-0472">Membrane</keyword>
<dbReference type="GO" id="GO:0098552">
    <property type="term" value="C:side of membrane"/>
    <property type="evidence" value="ECO:0007669"/>
    <property type="project" value="UniProtKB-KW"/>
</dbReference>
<evidence type="ECO:0000256" key="9">
    <source>
        <dbReference type="PROSITE-ProRule" id="PRU01356"/>
    </source>
</evidence>
<organism evidence="13 14">
    <name type="scientific">Myriangium duriaei CBS 260.36</name>
    <dbReference type="NCBI Taxonomy" id="1168546"/>
    <lineage>
        <taxon>Eukaryota</taxon>
        <taxon>Fungi</taxon>
        <taxon>Dikarya</taxon>
        <taxon>Ascomycota</taxon>
        <taxon>Pezizomycotina</taxon>
        <taxon>Dothideomycetes</taxon>
        <taxon>Dothideomycetidae</taxon>
        <taxon>Myriangiales</taxon>
        <taxon>Myriangiaceae</taxon>
        <taxon>Myriangium</taxon>
    </lineage>
</organism>